<dbReference type="EMBL" id="DAKRPA010000068">
    <property type="protein sequence ID" value="DBA00191.1"/>
    <property type="molecule type" value="Genomic_DNA"/>
</dbReference>
<keyword evidence="9" id="KW-1185">Reference proteome</keyword>
<evidence type="ECO:0000256" key="6">
    <source>
        <dbReference type="ARBA" id="ARBA00023136"/>
    </source>
</evidence>
<dbReference type="GO" id="GO:0015293">
    <property type="term" value="F:symporter activity"/>
    <property type="evidence" value="ECO:0007669"/>
    <property type="project" value="UniProtKB-UniRule"/>
</dbReference>
<dbReference type="GO" id="GO:0005886">
    <property type="term" value="C:plasma membrane"/>
    <property type="evidence" value="ECO:0007669"/>
    <property type="project" value="UniProtKB-SubCell"/>
</dbReference>
<accession>A0AAV2YYV2</accession>
<dbReference type="PANTHER" id="PTHR42865:SF7">
    <property type="entry name" value="PROTON_GLUTAMATE-ASPARTATE SYMPORTER"/>
    <property type="match status" value="1"/>
</dbReference>
<organism evidence="8 9">
    <name type="scientific">Lagenidium giganteum</name>
    <dbReference type="NCBI Taxonomy" id="4803"/>
    <lineage>
        <taxon>Eukaryota</taxon>
        <taxon>Sar</taxon>
        <taxon>Stramenopiles</taxon>
        <taxon>Oomycota</taxon>
        <taxon>Peronosporomycetes</taxon>
        <taxon>Pythiales</taxon>
        <taxon>Pythiaceae</taxon>
    </lineage>
</organism>
<feature type="transmembrane region" description="Helical" evidence="7">
    <location>
        <begin position="234"/>
        <end position="258"/>
    </location>
</feature>
<evidence type="ECO:0000313" key="9">
    <source>
        <dbReference type="Proteomes" id="UP001146120"/>
    </source>
</evidence>
<dbReference type="SUPFAM" id="SSF118215">
    <property type="entry name" value="Proton glutamate symport protein"/>
    <property type="match status" value="1"/>
</dbReference>
<dbReference type="InterPro" id="IPR001991">
    <property type="entry name" value="Na-dicarboxylate_symporter"/>
</dbReference>
<dbReference type="PRINTS" id="PR00173">
    <property type="entry name" value="EDTRNSPORT"/>
</dbReference>
<dbReference type="AlphaFoldDB" id="A0AAV2YYV2"/>
<name>A0AAV2YYV2_9STRA</name>
<comment type="caution">
    <text evidence="8">The sequence shown here is derived from an EMBL/GenBank/DDBJ whole genome shotgun (WGS) entry which is preliminary data.</text>
</comment>
<reference evidence="8" key="2">
    <citation type="journal article" date="2023" name="Microbiol Resour">
        <title>Decontamination and Annotation of the Draft Genome Sequence of the Oomycete Lagenidium giganteum ARSEF 373.</title>
        <authorList>
            <person name="Morgan W.R."/>
            <person name="Tartar A."/>
        </authorList>
    </citation>
    <scope>NUCLEOTIDE SEQUENCE</scope>
    <source>
        <strain evidence="8">ARSEF 373</strain>
    </source>
</reference>
<dbReference type="Proteomes" id="UP001146120">
    <property type="component" value="Unassembled WGS sequence"/>
</dbReference>
<gene>
    <name evidence="8" type="ORF">N0F65_007816</name>
</gene>
<comment type="subcellular location">
    <subcellularLocation>
        <location evidence="1">Cell membrane</location>
        <topology evidence="1">Multi-pass membrane protein</topology>
    </subcellularLocation>
    <subcellularLocation>
        <location evidence="7">Membrane</location>
        <topology evidence="7">Multi-pass membrane protein</topology>
    </subcellularLocation>
</comment>
<dbReference type="PANTHER" id="PTHR42865">
    <property type="entry name" value="PROTON/GLUTAMATE-ASPARTATE SYMPORTER"/>
    <property type="match status" value="1"/>
</dbReference>
<protein>
    <recommendedName>
        <fullName evidence="7">Amino acid transporter</fullName>
    </recommendedName>
</protein>
<evidence type="ECO:0000256" key="5">
    <source>
        <dbReference type="ARBA" id="ARBA00022989"/>
    </source>
</evidence>
<proteinExistence type="inferred from homology"/>
<reference evidence="8" key="1">
    <citation type="submission" date="2022-11" db="EMBL/GenBank/DDBJ databases">
        <authorList>
            <person name="Morgan W.R."/>
            <person name="Tartar A."/>
        </authorList>
    </citation>
    <scope>NUCLEOTIDE SEQUENCE</scope>
    <source>
        <strain evidence="8">ARSEF 373</strain>
    </source>
</reference>
<evidence type="ECO:0000256" key="1">
    <source>
        <dbReference type="ARBA" id="ARBA00004651"/>
    </source>
</evidence>
<evidence type="ECO:0000313" key="8">
    <source>
        <dbReference type="EMBL" id="DBA00191.1"/>
    </source>
</evidence>
<evidence type="ECO:0000256" key="4">
    <source>
        <dbReference type="ARBA" id="ARBA00022692"/>
    </source>
</evidence>
<dbReference type="Pfam" id="PF00375">
    <property type="entry name" value="SDF"/>
    <property type="match status" value="2"/>
</dbReference>
<feature type="transmembrane region" description="Helical" evidence="7">
    <location>
        <begin position="194"/>
        <end position="214"/>
    </location>
</feature>
<dbReference type="Gene3D" id="1.10.3860.10">
    <property type="entry name" value="Sodium:dicarboxylate symporter"/>
    <property type="match status" value="1"/>
</dbReference>
<feature type="transmembrane region" description="Helical" evidence="7">
    <location>
        <begin position="72"/>
        <end position="95"/>
    </location>
</feature>
<keyword evidence="2 7" id="KW-0813">Transport</keyword>
<feature type="transmembrane region" description="Helical" evidence="7">
    <location>
        <begin position="6"/>
        <end position="25"/>
    </location>
</feature>
<sequence length="477" mass="52576">MRPLWILVAIIASIAIGVVLNTVHLSSQVGYWIDVVGQLYRRSVNCITLPLAFCQVVVASSSLTSSSSLKKLWIRVGLIFALVVVVSSSIGIILMEVMRPMMRDNTKDLGLKASHPPFAFKCPNAKFLEQRDNGTLTCTGDSVQPNTTFPWMVDKSLALGLDEPIPSVNISQYLFSLLDMYFPDNIFVSFAKDLSLSVCVVAMALGVAITRSFHGAQRRGNPLLRLFLHIYSSLATMLEWVQSIALIATFPLIIGAIVKTTDLSKLLQQTQYFCLGFVISLLIQGLVIMPAIFFLFTRRNPYSWLKEVMAPALYGFVLMNPLLPLNMATKTVLRTKEVSSPVFGAVYPVLASLNRISFALALPNAVVFAAAFTECEANMDPADVMLLYAMSIVASFGDTALSKSQWAFFMTTWRTFCPGIDIPTAMIALQNTWLLTSRLTAFFDSMTNLMIVRMVSNVVNPPEAPAQRSALHTAQPI</sequence>
<evidence type="ECO:0000256" key="7">
    <source>
        <dbReference type="RuleBase" id="RU361216"/>
    </source>
</evidence>
<keyword evidence="4 7" id="KW-0812">Transmembrane</keyword>
<keyword evidence="7" id="KW-0769">Symport</keyword>
<evidence type="ECO:0000256" key="3">
    <source>
        <dbReference type="ARBA" id="ARBA00022475"/>
    </source>
</evidence>
<feature type="transmembrane region" description="Helical" evidence="7">
    <location>
        <begin position="270"/>
        <end position="296"/>
    </location>
</feature>
<keyword evidence="6 7" id="KW-0472">Membrane</keyword>
<evidence type="ECO:0000256" key="2">
    <source>
        <dbReference type="ARBA" id="ARBA00022448"/>
    </source>
</evidence>
<feature type="transmembrane region" description="Helical" evidence="7">
    <location>
        <begin position="308"/>
        <end position="325"/>
    </location>
</feature>
<comment type="similarity">
    <text evidence="7">Belongs to the dicarboxylate/amino acid:cation symporter (DAACS) (TC 2.A.23) family.</text>
</comment>
<keyword evidence="5 7" id="KW-1133">Transmembrane helix</keyword>
<keyword evidence="3" id="KW-1003">Cell membrane</keyword>
<dbReference type="InterPro" id="IPR036458">
    <property type="entry name" value="Na:dicarbo_symporter_sf"/>
</dbReference>